<feature type="compositionally biased region" description="Polar residues" evidence="1">
    <location>
        <begin position="293"/>
        <end position="318"/>
    </location>
</feature>
<name>A0ABD3IET8_9MARC</name>
<reference evidence="4 5" key="1">
    <citation type="submission" date="2024-09" db="EMBL/GenBank/DDBJ databases">
        <title>Chromosome-scale assembly of Riccia sorocarpa.</title>
        <authorList>
            <person name="Paukszto L."/>
        </authorList>
    </citation>
    <scope>NUCLEOTIDE SEQUENCE [LARGE SCALE GENOMIC DNA]</scope>
    <source>
        <strain evidence="4">LP-2024</strain>
        <tissue evidence="4">Aerial parts of the thallus</tissue>
    </source>
</reference>
<dbReference type="Pfam" id="PF04765">
    <property type="entry name" value="TOD1_MUCI70"/>
    <property type="match status" value="1"/>
</dbReference>
<evidence type="ECO:0000259" key="3">
    <source>
        <dbReference type="Pfam" id="PF04765"/>
    </source>
</evidence>
<dbReference type="EMBL" id="JBJQOH010000001">
    <property type="protein sequence ID" value="KAL3702248.1"/>
    <property type="molecule type" value="Genomic_DNA"/>
</dbReference>
<feature type="domain" description="TOD1/MUCI70 glycosyltransferase-like" evidence="3">
    <location>
        <begin position="391"/>
        <end position="711"/>
    </location>
</feature>
<dbReference type="InterPro" id="IPR048354">
    <property type="entry name" value="TOD1_MUCI70_glycTrfase_dom"/>
</dbReference>
<feature type="region of interest" description="Disordered" evidence="1">
    <location>
        <begin position="1"/>
        <end position="34"/>
    </location>
</feature>
<evidence type="ECO:0000256" key="2">
    <source>
        <dbReference type="SAM" id="Phobius"/>
    </source>
</evidence>
<evidence type="ECO:0000313" key="4">
    <source>
        <dbReference type="EMBL" id="KAL3702248.1"/>
    </source>
</evidence>
<dbReference type="InterPro" id="IPR006852">
    <property type="entry name" value="TOD1_MUCI70"/>
</dbReference>
<keyword evidence="2" id="KW-0812">Transmembrane</keyword>
<dbReference type="Proteomes" id="UP001633002">
    <property type="component" value="Unassembled WGS sequence"/>
</dbReference>
<evidence type="ECO:0000256" key="1">
    <source>
        <dbReference type="SAM" id="MobiDB-lite"/>
    </source>
</evidence>
<feature type="compositionally biased region" description="Basic and acidic residues" evidence="1">
    <location>
        <begin position="21"/>
        <end position="34"/>
    </location>
</feature>
<proteinExistence type="predicted"/>
<feature type="compositionally biased region" description="Basic and acidic residues" evidence="1">
    <location>
        <begin position="323"/>
        <end position="333"/>
    </location>
</feature>
<gene>
    <name evidence="4" type="ORF">R1sor_020270</name>
</gene>
<feature type="compositionally biased region" description="Acidic residues" evidence="1">
    <location>
        <begin position="334"/>
        <end position="343"/>
    </location>
</feature>
<keyword evidence="5" id="KW-1185">Reference proteome</keyword>
<feature type="region of interest" description="Disordered" evidence="1">
    <location>
        <begin position="292"/>
        <end position="374"/>
    </location>
</feature>
<evidence type="ECO:0000313" key="5">
    <source>
        <dbReference type="Proteomes" id="UP001633002"/>
    </source>
</evidence>
<dbReference type="AlphaFoldDB" id="A0ABD3IET8"/>
<accession>A0ABD3IET8</accession>
<feature type="transmembrane region" description="Helical" evidence="2">
    <location>
        <begin position="65"/>
        <end position="89"/>
    </location>
</feature>
<comment type="caution">
    <text evidence="4">The sequence shown here is derived from an EMBL/GenBank/DDBJ whole genome shotgun (WGS) entry which is preliminary data.</text>
</comment>
<dbReference type="PANTHER" id="PTHR12956:SF24">
    <property type="entry name" value="TRANSMEMBRANE PROTEIN (DUF616)"/>
    <property type="match status" value="1"/>
</dbReference>
<keyword evidence="2" id="KW-1133">Transmembrane helix</keyword>
<keyword evidence="2" id="KW-0472">Membrane</keyword>
<sequence>MALFRQGAGPFPAGAVSPSGVDHRPGSPFRLPDHNAKTKLKGYGGLMRSGSIKRRPGRYSRTRRCSLGAIVLILLLGVSFTIFGANYVFPLMRNLKGIETLELGQVEDTREDERNVETISVFGHNGKGSSFDQNVNRDMDATAKYRGSDNLEKEPEFKDDLEIILPRLDRSESKTTDDVALERQRGMKSGNEKKGSFLTEVEKDDFEVGGEFDFEAGLHMGDKSRNQFGGNLDNGLDGGELENLVNTSLASGDRNEVLDRKSDLDEVTSTADDDPRLVDFLREAQLYAEKTDPSFNLNSDSEQGSDSSTLVRSRNTSDLAGVVDDRLDQADETSHEDDEEEQVQTEPEQSTEKTKKPKKKRTVPPCEISFRNSTKGLREPTDFSLFESFSLKYRQREEKPADDPSWVPRFAGHETLLEREESFLVKEQEDLHCGFVRGPKEYPGTGFEISKEDMDYLQSCHIAVSSCIFGNYDHIRNPSGKKVTSASKKKVCFAMFVDQPSLAGMIEEGEVPDENMNLGLWRIVLIKNMPYTDNRRTGKVPKFLTHRLFPNARYSVWLDSKLRLESDPLLILEYFLWRGHHEYAISNHYDRHCVWEEVEQNKKLNKYNHSVIDEQFAFYKADGLMRFNASDPNKLLPSHVPEGSLIVRAHTPMSNLFSCLWFNEVDRFTSRDQLSFAYTYLKLVRSNPTSRFRLNMFKDCERKAIAKLFHHKAEDAVVKRQGRRH</sequence>
<dbReference type="PANTHER" id="PTHR12956">
    <property type="entry name" value="ALKALINE CERAMIDASE-RELATED"/>
    <property type="match status" value="1"/>
</dbReference>
<protein>
    <recommendedName>
        <fullName evidence="3">TOD1/MUCI70 glycosyltransferase-like domain-containing protein</fullName>
    </recommendedName>
</protein>
<organism evidence="4 5">
    <name type="scientific">Riccia sorocarpa</name>
    <dbReference type="NCBI Taxonomy" id="122646"/>
    <lineage>
        <taxon>Eukaryota</taxon>
        <taxon>Viridiplantae</taxon>
        <taxon>Streptophyta</taxon>
        <taxon>Embryophyta</taxon>
        <taxon>Marchantiophyta</taxon>
        <taxon>Marchantiopsida</taxon>
        <taxon>Marchantiidae</taxon>
        <taxon>Marchantiales</taxon>
        <taxon>Ricciaceae</taxon>
        <taxon>Riccia</taxon>
    </lineage>
</organism>